<dbReference type="InterPro" id="IPR047050">
    <property type="entry name" value="NGN"/>
</dbReference>
<comment type="caution">
    <text evidence="10">The sequence shown here is derived from an EMBL/GenBank/DDBJ whole genome shotgun (WGS) entry which is preliminary data.</text>
</comment>
<dbReference type="EMBL" id="AGWN01000001">
    <property type="protein sequence ID" value="EPD31039.1"/>
    <property type="molecule type" value="Genomic_DNA"/>
</dbReference>
<dbReference type="InterPro" id="IPR036735">
    <property type="entry name" value="NGN_dom_sf"/>
</dbReference>
<dbReference type="InterPro" id="IPR014722">
    <property type="entry name" value="Rib_uL2_dom2"/>
</dbReference>
<evidence type="ECO:0000313" key="11">
    <source>
        <dbReference type="Proteomes" id="UP000014387"/>
    </source>
</evidence>
<feature type="region of interest" description="Disordered" evidence="8">
    <location>
        <begin position="1"/>
        <end position="59"/>
    </location>
</feature>
<evidence type="ECO:0000256" key="7">
    <source>
        <dbReference type="RuleBase" id="RU000538"/>
    </source>
</evidence>
<dbReference type="CDD" id="cd09891">
    <property type="entry name" value="NGN_Bact_1"/>
    <property type="match status" value="1"/>
</dbReference>
<reference evidence="10 11" key="1">
    <citation type="submission" date="2013-05" db="EMBL/GenBank/DDBJ databases">
        <title>The Genome Sequence of Actinomyces europaeus ACS-120-V-COL10B.</title>
        <authorList>
            <consortium name="The Broad Institute Genomics Platform"/>
            <person name="Earl A."/>
            <person name="Ward D."/>
            <person name="Feldgarden M."/>
            <person name="Gevers D."/>
            <person name="Saerens B."/>
            <person name="Vaneechoutte M."/>
            <person name="Walker B."/>
            <person name="Young S."/>
            <person name="Zeng Q."/>
            <person name="Gargeya S."/>
            <person name="Fitzgerald M."/>
            <person name="Haas B."/>
            <person name="Abouelleil A."/>
            <person name="Allen A.W."/>
            <person name="Alvarado L."/>
            <person name="Arachchi H.M."/>
            <person name="Berlin A.M."/>
            <person name="Chapman S.B."/>
            <person name="Gainer-Dewar J."/>
            <person name="Goldberg J."/>
            <person name="Griggs A."/>
            <person name="Gujja S."/>
            <person name="Hansen M."/>
            <person name="Howarth C."/>
            <person name="Imamovic A."/>
            <person name="Ireland A."/>
            <person name="Larimer J."/>
            <person name="McCowan C."/>
            <person name="Murphy C."/>
            <person name="Pearson M."/>
            <person name="Poon T.W."/>
            <person name="Priest M."/>
            <person name="Roberts A."/>
            <person name="Saif S."/>
            <person name="Shea T."/>
            <person name="Sisk P."/>
            <person name="Sykes S."/>
            <person name="Wortman J."/>
            <person name="Nusbaum C."/>
            <person name="Birren B."/>
        </authorList>
    </citation>
    <scope>NUCLEOTIDE SEQUENCE [LARGE SCALE GENOMIC DNA]</scope>
    <source>
        <strain evidence="10 11">ACS-120-V-Col10b</strain>
    </source>
</reference>
<dbReference type="GO" id="GO:0006354">
    <property type="term" value="P:DNA-templated transcription elongation"/>
    <property type="evidence" value="ECO:0007669"/>
    <property type="project" value="UniProtKB-UniRule"/>
</dbReference>
<comment type="similarity">
    <text evidence="5 7">Belongs to the NusG family.</text>
</comment>
<gene>
    <name evidence="5" type="primary">nusG</name>
    <name evidence="10" type="ORF">HMPREF9238_00795</name>
</gene>
<evidence type="ECO:0000256" key="5">
    <source>
        <dbReference type="HAMAP-Rule" id="MF_00948"/>
    </source>
</evidence>
<proteinExistence type="inferred from homology"/>
<evidence type="ECO:0000256" key="8">
    <source>
        <dbReference type="SAM" id="MobiDB-lite"/>
    </source>
</evidence>
<feature type="compositionally biased region" description="Acidic residues" evidence="8">
    <location>
        <begin position="1"/>
        <end position="15"/>
    </location>
</feature>
<dbReference type="SUPFAM" id="SSF82679">
    <property type="entry name" value="N-utilization substance G protein NusG, N-terminal domain"/>
    <property type="match status" value="1"/>
</dbReference>
<dbReference type="InterPro" id="IPR008991">
    <property type="entry name" value="Translation_prot_SH3-like_sf"/>
</dbReference>
<dbReference type="SUPFAM" id="SSF50104">
    <property type="entry name" value="Translation proteins SH3-like domain"/>
    <property type="match status" value="1"/>
</dbReference>
<comment type="function">
    <text evidence="5 7">Participates in transcription elongation, termination and antitermination.</text>
</comment>
<evidence type="ECO:0000256" key="6">
    <source>
        <dbReference type="NCBIfam" id="TIGR00922"/>
    </source>
</evidence>
<feature type="domain" description="NusG-like N-terminal" evidence="9">
    <location>
        <begin position="74"/>
        <end position="183"/>
    </location>
</feature>
<dbReference type="PRINTS" id="PR00338">
    <property type="entry name" value="NUSGTNSCPFCT"/>
</dbReference>
<dbReference type="Gene3D" id="3.30.70.940">
    <property type="entry name" value="NusG, N-terminal domain"/>
    <property type="match status" value="1"/>
</dbReference>
<dbReference type="GO" id="GO:0032784">
    <property type="term" value="P:regulation of DNA-templated transcription elongation"/>
    <property type="evidence" value="ECO:0007669"/>
    <property type="project" value="InterPro"/>
</dbReference>
<dbReference type="InterPro" id="IPR001062">
    <property type="entry name" value="Transcrpt_antiterm_NusG"/>
</dbReference>
<evidence type="ECO:0000256" key="3">
    <source>
        <dbReference type="ARBA" id="ARBA00023015"/>
    </source>
</evidence>
<dbReference type="InterPro" id="IPR006645">
    <property type="entry name" value="NGN-like_dom"/>
</dbReference>
<organism evidence="10 11">
    <name type="scientific">Gleimia europaea ACS-120-V-Col10b</name>
    <dbReference type="NCBI Taxonomy" id="883069"/>
    <lineage>
        <taxon>Bacteria</taxon>
        <taxon>Bacillati</taxon>
        <taxon>Actinomycetota</taxon>
        <taxon>Actinomycetes</taxon>
        <taxon>Actinomycetales</taxon>
        <taxon>Actinomycetaceae</taxon>
        <taxon>Gleimia</taxon>
    </lineage>
</organism>
<dbReference type="OrthoDB" id="9809075at2"/>
<dbReference type="Pfam" id="PF02357">
    <property type="entry name" value="NusG"/>
    <property type="match status" value="1"/>
</dbReference>
<evidence type="ECO:0000256" key="2">
    <source>
        <dbReference type="ARBA" id="ARBA00022814"/>
    </source>
</evidence>
<dbReference type="PANTHER" id="PTHR30265:SF2">
    <property type="entry name" value="TRANSCRIPTION TERMINATION_ANTITERMINATION PROTEIN NUSG"/>
    <property type="match status" value="1"/>
</dbReference>
<evidence type="ECO:0000256" key="4">
    <source>
        <dbReference type="ARBA" id="ARBA00023163"/>
    </source>
</evidence>
<dbReference type="InterPro" id="IPR043425">
    <property type="entry name" value="NusG-like"/>
</dbReference>
<dbReference type="AlphaFoldDB" id="A0A9W5VWM6"/>
<keyword evidence="11" id="KW-1185">Reference proteome</keyword>
<evidence type="ECO:0000313" key="10">
    <source>
        <dbReference type="EMBL" id="EPD31039.1"/>
    </source>
</evidence>
<sequence length="258" mass="28519">MDQESTEEKYEDEQTPEVAPDVAGEAPAVADEVAAGATEGGAAAAQAVDAPAPSDDPQVVDPIEAKREELSYLPGDWYVIHSYSGHERRVKANLEQRVVSQNAEDWIYQVEVPMETVTELTKAGKKKQVDRVRIPGYVLVRMEMNEKSWRVVKETPAVTGFVGDARDPVPLYLDEVVNMLAPMWVSKAQQQEAAEVVTAPAITFEVGESVTVKDGPFENMPATVSGVFPEQRKLTLSIMIFERETPIELNFDQVEKID</sequence>
<keyword evidence="1 5" id="KW-0806">Transcription termination</keyword>
<accession>A0A9W5VWM6</accession>
<dbReference type="RefSeq" id="WP_016444151.1">
    <property type="nucleotide sequence ID" value="NZ_KE150266.1"/>
</dbReference>
<dbReference type="SMART" id="SM00738">
    <property type="entry name" value="NGN"/>
    <property type="match status" value="1"/>
</dbReference>
<keyword evidence="2 5" id="KW-0889">Transcription antitermination</keyword>
<keyword evidence="4 5" id="KW-0804">Transcription</keyword>
<dbReference type="PANTHER" id="PTHR30265">
    <property type="entry name" value="RHO-INTERACTING TRANSCRIPTION TERMINATION FACTOR NUSG"/>
    <property type="match status" value="1"/>
</dbReference>
<keyword evidence="3 5" id="KW-0805">Transcription regulation</keyword>
<dbReference type="NCBIfam" id="TIGR00922">
    <property type="entry name" value="nusG"/>
    <property type="match status" value="1"/>
</dbReference>
<protein>
    <recommendedName>
        <fullName evidence="5 6">Transcription termination/antitermination protein NusG</fullName>
    </recommendedName>
</protein>
<evidence type="ECO:0000259" key="9">
    <source>
        <dbReference type="SMART" id="SM00738"/>
    </source>
</evidence>
<name>A0A9W5VWM6_9ACTO</name>
<dbReference type="Proteomes" id="UP000014387">
    <property type="component" value="Unassembled WGS sequence"/>
</dbReference>
<dbReference type="GO" id="GO:0005829">
    <property type="term" value="C:cytosol"/>
    <property type="evidence" value="ECO:0007669"/>
    <property type="project" value="TreeGrafter"/>
</dbReference>
<dbReference type="GO" id="GO:0031564">
    <property type="term" value="P:transcription antitermination"/>
    <property type="evidence" value="ECO:0007669"/>
    <property type="project" value="UniProtKB-UniRule"/>
</dbReference>
<dbReference type="Gene3D" id="2.30.30.30">
    <property type="match status" value="1"/>
</dbReference>
<dbReference type="CDD" id="cd06091">
    <property type="entry name" value="KOW_NusG"/>
    <property type="match status" value="1"/>
</dbReference>
<evidence type="ECO:0000256" key="1">
    <source>
        <dbReference type="ARBA" id="ARBA00022472"/>
    </source>
</evidence>
<dbReference type="HAMAP" id="MF_00948">
    <property type="entry name" value="NusG"/>
    <property type="match status" value="1"/>
</dbReference>
<dbReference type="GO" id="GO:0006353">
    <property type="term" value="P:DNA-templated transcription termination"/>
    <property type="evidence" value="ECO:0007669"/>
    <property type="project" value="UniProtKB-UniRule"/>
</dbReference>
<feature type="compositionally biased region" description="Low complexity" evidence="8">
    <location>
        <begin position="16"/>
        <end position="59"/>
    </location>
</feature>